<keyword evidence="4" id="KW-1185">Reference proteome</keyword>
<dbReference type="InterPro" id="IPR013094">
    <property type="entry name" value="AB_hydrolase_3"/>
</dbReference>
<reference evidence="3" key="1">
    <citation type="submission" date="2021-07" db="EMBL/GenBank/DDBJ databases">
        <title>Zhongshania sp. CAU 1632 isolated from seawater.</title>
        <authorList>
            <person name="Kim W."/>
        </authorList>
    </citation>
    <scope>NUCLEOTIDE SEQUENCE</scope>
    <source>
        <strain evidence="3">CAU 1632</strain>
    </source>
</reference>
<gene>
    <name evidence="3" type="ORF">KXJ70_15730</name>
</gene>
<keyword evidence="1 3" id="KW-0378">Hydrolase</keyword>
<proteinExistence type="predicted"/>
<dbReference type="PANTHER" id="PTHR48081:SF8">
    <property type="entry name" value="ALPHA_BETA HYDROLASE FOLD-3 DOMAIN-CONTAINING PROTEIN-RELATED"/>
    <property type="match status" value="1"/>
</dbReference>
<dbReference type="Pfam" id="PF07859">
    <property type="entry name" value="Abhydrolase_3"/>
    <property type="match status" value="1"/>
</dbReference>
<feature type="domain" description="Alpha/beta hydrolase fold-3" evidence="2">
    <location>
        <begin position="89"/>
        <end position="283"/>
    </location>
</feature>
<dbReference type="GO" id="GO:0016787">
    <property type="term" value="F:hydrolase activity"/>
    <property type="evidence" value="ECO:0007669"/>
    <property type="project" value="UniProtKB-KW"/>
</dbReference>
<evidence type="ECO:0000313" key="4">
    <source>
        <dbReference type="Proteomes" id="UP001166291"/>
    </source>
</evidence>
<name>A0ABS6VV70_9GAMM</name>
<organism evidence="3 4">
    <name type="scientific">Zhongshania aquimaris</name>
    <dbReference type="NCBI Taxonomy" id="2857107"/>
    <lineage>
        <taxon>Bacteria</taxon>
        <taxon>Pseudomonadati</taxon>
        <taxon>Pseudomonadota</taxon>
        <taxon>Gammaproteobacteria</taxon>
        <taxon>Cellvibrionales</taxon>
        <taxon>Spongiibacteraceae</taxon>
        <taxon>Zhongshania</taxon>
    </lineage>
</organism>
<evidence type="ECO:0000313" key="3">
    <source>
        <dbReference type="EMBL" id="MBW2942246.1"/>
    </source>
</evidence>
<protein>
    <submittedName>
        <fullName evidence="3">Alpha/beta hydrolase</fullName>
    </submittedName>
</protein>
<dbReference type="Proteomes" id="UP001166291">
    <property type="component" value="Unassembled WGS sequence"/>
</dbReference>
<dbReference type="EMBL" id="JAHWDQ010000004">
    <property type="protein sequence ID" value="MBW2942246.1"/>
    <property type="molecule type" value="Genomic_DNA"/>
</dbReference>
<dbReference type="PANTHER" id="PTHR48081">
    <property type="entry name" value="AB HYDROLASE SUPERFAMILY PROTEIN C4A8.06C"/>
    <property type="match status" value="1"/>
</dbReference>
<comment type="caution">
    <text evidence="3">The sequence shown here is derived from an EMBL/GenBank/DDBJ whole genome shotgun (WGS) entry which is preliminary data.</text>
</comment>
<dbReference type="InterPro" id="IPR050300">
    <property type="entry name" value="GDXG_lipolytic_enzyme"/>
</dbReference>
<evidence type="ECO:0000256" key="1">
    <source>
        <dbReference type="ARBA" id="ARBA00022801"/>
    </source>
</evidence>
<dbReference type="RefSeq" id="WP_219044483.1">
    <property type="nucleotide sequence ID" value="NZ_JAHWDQ010000004.1"/>
</dbReference>
<sequence length="304" mass="33009">MRSILSLKGWRLRGFMAVSEILVALRLFPGGAKVMQMPLEKRAAMGPSPWMLLPIPEVTVERGSVNGRECVIPVKKFLPKVSSDRACQILFIHGGGWFAGNEDSLDYLCTNLCDRLGLDVTSVGYRLAPDFPFPAGLNDCEDVLKTIAVDGRSVIVVGDSAGGNLAAALCLKARGEVKIERQVLIYPFLDGTLQSASIDPPRLGLRREDMVDMVNVYKGNAKASNPYISPICSTDLSALPPALIITADCDPLRDDGSRYADCLREAGVPVRYENYLRMPHGFLSLASICSVAPEAIDLIVGELR</sequence>
<accession>A0ABS6VV70</accession>
<evidence type="ECO:0000259" key="2">
    <source>
        <dbReference type="Pfam" id="PF07859"/>
    </source>
</evidence>